<feature type="transmembrane region" description="Helical" evidence="10">
    <location>
        <begin position="144"/>
        <end position="162"/>
    </location>
</feature>
<feature type="transmembrane region" description="Helical" evidence="10">
    <location>
        <begin position="347"/>
        <end position="371"/>
    </location>
</feature>
<feature type="transmembrane region" description="Helical" evidence="10">
    <location>
        <begin position="242"/>
        <end position="258"/>
    </location>
</feature>
<dbReference type="InterPro" id="IPR030470">
    <property type="entry name" value="UbiA_prenylTrfase_CS"/>
</dbReference>
<dbReference type="NCBIfam" id="TIGR01474">
    <property type="entry name" value="ubiA_proteo"/>
    <property type="match status" value="1"/>
</dbReference>
<keyword evidence="6 10" id="KW-1133">Transmembrane helix</keyword>
<keyword evidence="5 10" id="KW-0812">Transmembrane</keyword>
<comment type="pathway">
    <text evidence="10">Cofactor biosynthesis; ubiquinone biosynthesis.</text>
</comment>
<keyword evidence="10" id="KW-0414">Isoprene biosynthesis</keyword>
<dbReference type="HAMAP" id="MF_01635">
    <property type="entry name" value="UbiA"/>
    <property type="match status" value="1"/>
</dbReference>
<feature type="transmembrane region" description="Helical" evidence="10">
    <location>
        <begin position="214"/>
        <end position="236"/>
    </location>
</feature>
<dbReference type="AlphaFoldDB" id="A0AAX4H733"/>
<dbReference type="Proteomes" id="UP001338582">
    <property type="component" value="Chromosome 2"/>
</dbReference>
<dbReference type="InterPro" id="IPR044878">
    <property type="entry name" value="UbiA_sf"/>
</dbReference>
<dbReference type="PANTHER" id="PTHR11048">
    <property type="entry name" value="PRENYLTRANSFERASES"/>
    <property type="match status" value="1"/>
</dbReference>
<sequence length="419" mass="46350">MIRLFITKPATFALSSRATFASNRLFSRFPACRSTFKEQPILFAKSTKASISKAYTTQNGVNSPRNETNATKEHLHKKIEVNSTESKAIDPKTIQTQSRPVFTPEEVEAARLARLANLGWLGKLPEKWIPYAELMRLEKPVGTFLLLLPSFWAITMAAYGIAAPLATTAYAIALFTVGALVMRGAGCTINDIWDRDLDNKVARTVERPIASGRVSVPQAVAFLGAQCFLGLGVLLSLPWECFYLGALSLPFVFLYPLFKRFTYYPQAMISVTFSWGCLLGFPAVGAPLNLAVAGPLFLANFFWSMIYDSIYAHQDKKYDIKAGIKSTALAWGDKTKPILYGLYSMQVLSFLGAGIMNSMGPFFYLGAAVGFTRWFSQIKKVDLDDPASCWATFTGNIKTGWIFWFGILADYLLQAAGLL</sequence>
<dbReference type="GO" id="GO:0006744">
    <property type="term" value="P:ubiquinone biosynthetic process"/>
    <property type="evidence" value="ECO:0007669"/>
    <property type="project" value="UniProtKB-UniRule"/>
</dbReference>
<dbReference type="Pfam" id="PF01040">
    <property type="entry name" value="UbiA"/>
    <property type="match status" value="1"/>
</dbReference>
<dbReference type="GO" id="GO:0005743">
    <property type="term" value="C:mitochondrial inner membrane"/>
    <property type="evidence" value="ECO:0007669"/>
    <property type="project" value="UniProtKB-SubCell"/>
</dbReference>
<protein>
    <recommendedName>
        <fullName evidence="10">4-hydroxybenzoate polyprenyltransferase, mitochondrial</fullName>
        <shortName evidence="10">4-HB polyprenyltransferase</shortName>
        <ecNumber evidence="10">2.5.1.39</ecNumber>
    </recommendedName>
    <alternativeName>
        <fullName evidence="10">4-hydroxybenzoate hexaprenyltransferase</fullName>
    </alternativeName>
    <alternativeName>
        <fullName evidence="10">Para-hydroxybenzoate--polyprenyltransferase</fullName>
        <shortName evidence="10">PHB:PPT</shortName>
        <shortName evidence="10">PHB:polyprenyltransferase</shortName>
    </alternativeName>
</protein>
<dbReference type="EC" id="2.5.1.39" evidence="10"/>
<dbReference type="Gene3D" id="1.20.120.1780">
    <property type="entry name" value="UbiA prenyltransferase"/>
    <property type="match status" value="1"/>
</dbReference>
<dbReference type="Gene3D" id="1.10.357.140">
    <property type="entry name" value="UbiA prenyltransferase"/>
    <property type="match status" value="1"/>
</dbReference>
<gene>
    <name evidence="10" type="primary">COQ2</name>
    <name evidence="11" type="ORF">PUMCH_001641</name>
</gene>
<keyword evidence="12" id="KW-1185">Reference proteome</keyword>
<dbReference type="InterPro" id="IPR000537">
    <property type="entry name" value="UbiA_prenyltransferase"/>
</dbReference>
<evidence type="ECO:0000256" key="4">
    <source>
        <dbReference type="ARBA" id="ARBA00022679"/>
    </source>
</evidence>
<evidence type="ECO:0000313" key="11">
    <source>
        <dbReference type="EMBL" id="WPK24370.1"/>
    </source>
</evidence>
<dbReference type="GO" id="GO:0008299">
    <property type="term" value="P:isoprenoid biosynthetic process"/>
    <property type="evidence" value="ECO:0007669"/>
    <property type="project" value="UniProtKB-UniRule"/>
</dbReference>
<evidence type="ECO:0000313" key="12">
    <source>
        <dbReference type="Proteomes" id="UP001338582"/>
    </source>
</evidence>
<evidence type="ECO:0000256" key="6">
    <source>
        <dbReference type="ARBA" id="ARBA00022989"/>
    </source>
</evidence>
<keyword evidence="4 10" id="KW-0808">Transferase</keyword>
<keyword evidence="7 10" id="KW-0472">Membrane</keyword>
<name>A0AAX4H733_9ASCO</name>
<dbReference type="PANTHER" id="PTHR11048:SF28">
    <property type="entry name" value="4-HYDROXYBENZOATE POLYPRENYLTRANSFERASE, MITOCHONDRIAL"/>
    <property type="match status" value="1"/>
</dbReference>
<keyword evidence="10" id="KW-0496">Mitochondrion</keyword>
<evidence type="ECO:0000256" key="2">
    <source>
        <dbReference type="ARBA" id="ARBA00004292"/>
    </source>
</evidence>
<feature type="transmembrane region" description="Helical" evidence="10">
    <location>
        <begin position="278"/>
        <end position="303"/>
    </location>
</feature>
<evidence type="ECO:0000256" key="8">
    <source>
        <dbReference type="ARBA" id="ARBA00052313"/>
    </source>
</evidence>
<evidence type="ECO:0000256" key="3">
    <source>
        <dbReference type="ARBA" id="ARBA00005985"/>
    </source>
</evidence>
<dbReference type="PROSITE" id="PS00943">
    <property type="entry name" value="UBIA"/>
    <property type="match status" value="1"/>
</dbReference>
<dbReference type="FunFam" id="1.10.357.140:FF:000003">
    <property type="entry name" value="4-hydroxybenzoate polyprenyltransferase, mitochondrial"/>
    <property type="match status" value="1"/>
</dbReference>
<evidence type="ECO:0000256" key="5">
    <source>
        <dbReference type="ARBA" id="ARBA00022692"/>
    </source>
</evidence>
<evidence type="ECO:0000256" key="9">
    <source>
        <dbReference type="ARBA" id="ARBA00058997"/>
    </source>
</evidence>
<dbReference type="CDD" id="cd13959">
    <property type="entry name" value="PT_UbiA_COQ2"/>
    <property type="match status" value="1"/>
</dbReference>
<dbReference type="InterPro" id="IPR039653">
    <property type="entry name" value="Prenyltransferase"/>
</dbReference>
<comment type="similarity">
    <text evidence="3 10">Belongs to the UbiA prenyltransferase family.</text>
</comment>
<comment type="subcellular location">
    <subcellularLocation>
        <location evidence="2 10">Mitochondrion inner membrane</location>
        <topology evidence="2 10">Multi-pass membrane protein</topology>
        <orientation evidence="2 10">Matrix side</orientation>
    </subcellularLocation>
</comment>
<comment type="cofactor">
    <cofactor evidence="1 10">
        <name>Mg(2+)</name>
        <dbReference type="ChEBI" id="CHEBI:18420"/>
    </cofactor>
</comment>
<dbReference type="InterPro" id="IPR006370">
    <property type="entry name" value="HB_polyprenyltransferase-like"/>
</dbReference>
<comment type="catalytic activity">
    <reaction evidence="8 10">
        <text>an all-trans-polyprenyl diphosphate + 4-hydroxybenzoate = a 4-hydroxy-3-(all-trans-polyprenyl)benzoate + diphosphate</text>
        <dbReference type="Rhea" id="RHEA:44504"/>
        <dbReference type="Rhea" id="RHEA-COMP:9514"/>
        <dbReference type="Rhea" id="RHEA-COMP:9564"/>
        <dbReference type="ChEBI" id="CHEBI:17879"/>
        <dbReference type="ChEBI" id="CHEBI:33019"/>
        <dbReference type="ChEBI" id="CHEBI:58914"/>
        <dbReference type="ChEBI" id="CHEBI:78396"/>
        <dbReference type="EC" id="2.5.1.39"/>
    </reaction>
</comment>
<dbReference type="GO" id="GO:0008412">
    <property type="term" value="F:4-hydroxybenzoate polyprenyltransferase activity"/>
    <property type="evidence" value="ECO:0007669"/>
    <property type="project" value="UniProtKB-EC"/>
</dbReference>
<dbReference type="EMBL" id="CP138895">
    <property type="protein sequence ID" value="WPK24370.1"/>
    <property type="molecule type" value="Genomic_DNA"/>
</dbReference>
<proteinExistence type="inferred from homology"/>
<evidence type="ECO:0000256" key="7">
    <source>
        <dbReference type="ARBA" id="ARBA00023136"/>
    </source>
</evidence>
<reference evidence="11 12" key="1">
    <citation type="submission" date="2023-10" db="EMBL/GenBank/DDBJ databases">
        <title>Draft Genome Sequence of Candida saopaulonensis from a very Premature Infant with Sepsis.</title>
        <authorList>
            <person name="Ning Y."/>
            <person name="Dai R."/>
            <person name="Xiao M."/>
            <person name="Xu Y."/>
            <person name="Yan Q."/>
            <person name="Zhang L."/>
        </authorList>
    </citation>
    <scope>NUCLEOTIDE SEQUENCE [LARGE SCALE GENOMIC DNA]</scope>
    <source>
        <strain evidence="11 12">19XY460</strain>
    </source>
</reference>
<keyword evidence="10" id="KW-0999">Mitochondrion inner membrane</keyword>
<dbReference type="FunFam" id="1.20.120.1780:FF:000001">
    <property type="entry name" value="4-hydroxybenzoate octaprenyltransferase"/>
    <property type="match status" value="1"/>
</dbReference>
<keyword evidence="10" id="KW-0831">Ubiquinone biosynthesis</keyword>
<organism evidence="11 12">
    <name type="scientific">Australozyma saopauloensis</name>
    <dbReference type="NCBI Taxonomy" id="291208"/>
    <lineage>
        <taxon>Eukaryota</taxon>
        <taxon>Fungi</taxon>
        <taxon>Dikarya</taxon>
        <taxon>Ascomycota</taxon>
        <taxon>Saccharomycotina</taxon>
        <taxon>Pichiomycetes</taxon>
        <taxon>Metschnikowiaceae</taxon>
        <taxon>Australozyma</taxon>
    </lineage>
</organism>
<evidence type="ECO:0000256" key="1">
    <source>
        <dbReference type="ARBA" id="ARBA00001946"/>
    </source>
</evidence>
<feature type="transmembrane region" description="Helical" evidence="10">
    <location>
        <begin position="168"/>
        <end position="193"/>
    </location>
</feature>
<comment type="function">
    <text evidence="9 10">Catalyzes the prenylation of para-hydroxybenzoate (PHB) with an all-trans polyprenyl group. Mediates the second step in the final reaction sequence of coenzyme Q (CoQ) biosynthesis, which is the condensation of the polyisoprenoid side chain with PHB, generating the first membrane-bound Q intermediate.</text>
</comment>
<evidence type="ECO:0000256" key="10">
    <source>
        <dbReference type="HAMAP-Rule" id="MF_03189"/>
    </source>
</evidence>
<accession>A0AAX4H733</accession>